<evidence type="ECO:0000259" key="2">
    <source>
        <dbReference type="Pfam" id="PF19087"/>
    </source>
</evidence>
<organism evidence="3 4">
    <name type="scientific">Levilactobacillus suantsaiihabitans</name>
    <dbReference type="NCBI Taxonomy" id="2487722"/>
    <lineage>
        <taxon>Bacteria</taxon>
        <taxon>Bacillati</taxon>
        <taxon>Bacillota</taxon>
        <taxon>Bacilli</taxon>
        <taxon>Lactobacillales</taxon>
        <taxon>Lactobacillaceae</taxon>
        <taxon>Levilactobacillus</taxon>
    </lineage>
</organism>
<feature type="region of interest" description="Disordered" evidence="1">
    <location>
        <begin position="349"/>
        <end position="376"/>
    </location>
</feature>
<name>A0A4Z0J7J5_9LACO</name>
<evidence type="ECO:0000256" key="1">
    <source>
        <dbReference type="SAM" id="MobiDB-lite"/>
    </source>
</evidence>
<reference evidence="3 4" key="1">
    <citation type="submission" date="2018-10" db="EMBL/GenBank/DDBJ databases">
        <title>Lactobacillus sp. R7 and Lactobacillus sp. R19 isolated from fermented mustard green product of Taiwan.</title>
        <authorList>
            <person name="Lin S.-T."/>
        </authorList>
    </citation>
    <scope>NUCLEOTIDE SEQUENCE [LARGE SCALE GENOMIC DNA]</scope>
    <source>
        <strain evidence="3 4">BCRC 81129</strain>
    </source>
</reference>
<dbReference type="InterPro" id="IPR044081">
    <property type="entry name" value="DUF5776"/>
</dbReference>
<dbReference type="AlphaFoldDB" id="A0A4Z0J7J5"/>
<dbReference type="Pfam" id="PF19087">
    <property type="entry name" value="DUF5776"/>
    <property type="match status" value="1"/>
</dbReference>
<dbReference type="Proteomes" id="UP000297348">
    <property type="component" value="Unassembled WGS sequence"/>
</dbReference>
<dbReference type="EMBL" id="RKLX01000028">
    <property type="protein sequence ID" value="TGD17546.1"/>
    <property type="molecule type" value="Genomic_DNA"/>
</dbReference>
<protein>
    <recommendedName>
        <fullName evidence="2">DUF5776 domain-containing protein</fullName>
    </recommendedName>
</protein>
<evidence type="ECO:0000313" key="4">
    <source>
        <dbReference type="Proteomes" id="UP000297348"/>
    </source>
</evidence>
<keyword evidence="4" id="KW-1185">Reference proteome</keyword>
<accession>A0A4Z0J7J5</accession>
<feature type="compositionally biased region" description="Polar residues" evidence="1">
    <location>
        <begin position="350"/>
        <end position="363"/>
    </location>
</feature>
<comment type="caution">
    <text evidence="3">The sequence shown here is derived from an EMBL/GenBank/DDBJ whole genome shotgun (WGS) entry which is preliminary data.</text>
</comment>
<gene>
    <name evidence="3" type="ORF">EGT51_11810</name>
</gene>
<evidence type="ECO:0000313" key="3">
    <source>
        <dbReference type="EMBL" id="TGD17546.1"/>
    </source>
</evidence>
<proteinExistence type="predicted"/>
<feature type="domain" description="DUF5776" evidence="2">
    <location>
        <begin position="463"/>
        <end position="527"/>
    </location>
</feature>
<sequence length="531" mass="59408">MKDLVNLEFSIYIDQPMTDYTPLLRIARGLSGLHLYNQSALKSTDIATITKAMMSNRLTNYKGEVVSFPSEIDFSKNNLGNSEFATFVHTVQANLDLTTRAILRLGFAQNRVTDFSPYLTYKQALLSESENQQFSAANLTLAAPFQREHGSIRLPDTSAVKLVGNTLTVPFAAFPENKIQMQQDPNQEVPTVIGYRMDHGEPDYFDDPQNVQTHVAANRHQESQEGVAQDQDGFEESYGLVIDPEYPSVELGSNDLTLVNQLDAQQPVTKYATRLSTGELAELKQLAQGAPEYFTGELSDPDTLRITNVPAGSTSVKVRVLYFAVPVSNSSLSSVFSYAQTYQIPIPKETTGNAGASGETTAPQPHPVAPQPDAVTSRPAKVTQKLVWSTRKIGLYRRPTFTTKNRLRWYQKQPRIKRPMFKVIGYARSKHGVLRYRVREVTPGAAGRKGYITARKAFVDRAYYQTTAKRIKVLKGLNGYRTTDHLGKRAHYKKGQILRVKQLVKCKLTARYQLTNGQYVSAAKRLVLKVK</sequence>